<proteinExistence type="predicted"/>
<keyword evidence="2" id="KW-1185">Reference proteome</keyword>
<comment type="caution">
    <text evidence="1">The sequence shown here is derived from an EMBL/GenBank/DDBJ whole genome shotgun (WGS) entry which is preliminary data.</text>
</comment>
<dbReference type="Proteomes" id="UP000789901">
    <property type="component" value="Unassembled WGS sequence"/>
</dbReference>
<feature type="non-terminal residue" evidence="1">
    <location>
        <position position="1"/>
    </location>
</feature>
<gene>
    <name evidence="1" type="ORF">GMARGA_LOCUS22793</name>
</gene>
<dbReference type="InterPro" id="IPR036691">
    <property type="entry name" value="Endo/exonu/phosph_ase_sf"/>
</dbReference>
<reference evidence="1 2" key="1">
    <citation type="submission" date="2021-06" db="EMBL/GenBank/DDBJ databases">
        <authorList>
            <person name="Kallberg Y."/>
            <person name="Tangrot J."/>
            <person name="Rosling A."/>
        </authorList>
    </citation>
    <scope>NUCLEOTIDE SEQUENCE [LARGE SCALE GENOMIC DNA]</scope>
    <source>
        <strain evidence="1 2">120-4 pot B 10/14</strain>
    </source>
</reference>
<evidence type="ECO:0000313" key="2">
    <source>
        <dbReference type="Proteomes" id="UP000789901"/>
    </source>
</evidence>
<sequence length="352" mass="41171">NQRRIASIYFTNEQDYLDALQKTVYYYHTKLEWCYKNTLTTKSSCNTKGKGIVIGSNTIKIINKRSFSSSENNRDINLQMDISGRTRHEPLKEQNRETSKARFKAIKISKENLYMNNSLASNIFKKKAQELNINEIKNLLINITSRLDIDEPVGSSSKVSGMNTNRKRLLQKELTLKIDCHNINRLKTNQQKFEILGRVLVGKKVENFKFFWSDTLIDKRKGLGIALGIKHTWKKYLEGIDKISEFIIAKFYFRNMELIIIAIYIPPNNRYEMDKVIKEITDIYSKRNKRTHIVILEDFNCVVNIKLDKISKSKTKKEVTWFNSQSDTKIDQTWVSENLMESLTRAEILDIS</sequence>
<organism evidence="1 2">
    <name type="scientific">Gigaspora margarita</name>
    <dbReference type="NCBI Taxonomy" id="4874"/>
    <lineage>
        <taxon>Eukaryota</taxon>
        <taxon>Fungi</taxon>
        <taxon>Fungi incertae sedis</taxon>
        <taxon>Mucoromycota</taxon>
        <taxon>Glomeromycotina</taxon>
        <taxon>Glomeromycetes</taxon>
        <taxon>Diversisporales</taxon>
        <taxon>Gigasporaceae</taxon>
        <taxon>Gigaspora</taxon>
    </lineage>
</organism>
<evidence type="ECO:0000313" key="1">
    <source>
        <dbReference type="EMBL" id="CAG8799458.1"/>
    </source>
</evidence>
<accession>A0ABN7VTY2</accession>
<protein>
    <submittedName>
        <fullName evidence="1">38301_t:CDS:1</fullName>
    </submittedName>
</protein>
<name>A0ABN7VTY2_GIGMA</name>
<dbReference type="Gene3D" id="3.60.10.10">
    <property type="entry name" value="Endonuclease/exonuclease/phosphatase"/>
    <property type="match status" value="1"/>
</dbReference>
<dbReference type="SUPFAM" id="SSF56219">
    <property type="entry name" value="DNase I-like"/>
    <property type="match status" value="1"/>
</dbReference>
<dbReference type="EMBL" id="CAJVQB010022389">
    <property type="protein sequence ID" value="CAG8799458.1"/>
    <property type="molecule type" value="Genomic_DNA"/>
</dbReference>